<evidence type="ECO:0000313" key="3">
    <source>
        <dbReference type="Proteomes" id="UP000249557"/>
    </source>
</evidence>
<dbReference type="Proteomes" id="UP000249557">
    <property type="component" value="Unassembled WGS sequence"/>
</dbReference>
<comment type="caution">
    <text evidence="2">The sequence shown here is derived from an EMBL/GenBank/DDBJ whole genome shotgun (WGS) entry which is preliminary data.</text>
</comment>
<dbReference type="EMBL" id="QFNK01000013">
    <property type="protein sequence ID" value="PZO88576.1"/>
    <property type="molecule type" value="Genomic_DNA"/>
</dbReference>
<evidence type="ECO:0000256" key="1">
    <source>
        <dbReference type="SAM" id="MobiDB-lite"/>
    </source>
</evidence>
<proteinExistence type="predicted"/>
<feature type="region of interest" description="Disordered" evidence="1">
    <location>
        <begin position="54"/>
        <end position="73"/>
    </location>
</feature>
<dbReference type="AlphaFoldDB" id="A0A2W5A512"/>
<gene>
    <name evidence="2" type="ORF">DI626_01405</name>
</gene>
<protein>
    <submittedName>
        <fullName evidence="2">Uncharacterized protein</fullName>
    </submittedName>
</protein>
<sequence length="73" mass="8633">MNKEPRFEGNIFHHPCSVESCWREGCIGEGVNLLKGRLGQWYCVPHYKELERKRTNEKRIVTPPPQERQGRLL</sequence>
<accession>A0A2W5A512</accession>
<name>A0A2W5A512_9BACT</name>
<evidence type="ECO:0000313" key="2">
    <source>
        <dbReference type="EMBL" id="PZO88576.1"/>
    </source>
</evidence>
<organism evidence="2 3">
    <name type="scientific">Micavibrio aeruginosavorus</name>
    <dbReference type="NCBI Taxonomy" id="349221"/>
    <lineage>
        <taxon>Bacteria</taxon>
        <taxon>Pseudomonadati</taxon>
        <taxon>Bdellovibrionota</taxon>
        <taxon>Bdellovibrionia</taxon>
        <taxon>Bdellovibrionales</taxon>
        <taxon>Pseudobdellovibrionaceae</taxon>
        <taxon>Micavibrio</taxon>
    </lineage>
</organism>
<reference evidence="2 3" key="1">
    <citation type="submission" date="2017-08" db="EMBL/GenBank/DDBJ databases">
        <title>Infants hospitalized years apart are colonized by the same room-sourced microbial strains.</title>
        <authorList>
            <person name="Brooks B."/>
            <person name="Olm M.R."/>
            <person name="Firek B.A."/>
            <person name="Baker R."/>
            <person name="Thomas B.C."/>
            <person name="Morowitz M.J."/>
            <person name="Banfield J.F."/>
        </authorList>
    </citation>
    <scope>NUCLEOTIDE SEQUENCE [LARGE SCALE GENOMIC DNA]</scope>
    <source>
        <strain evidence="2">S2_018_000_R2_104</strain>
    </source>
</reference>